<evidence type="ECO:0000259" key="7">
    <source>
        <dbReference type="Pfam" id="PF04321"/>
    </source>
</evidence>
<comment type="similarity">
    <text evidence="2 6">Belongs to the dTDP-4-dehydrorhamnose reductase family.</text>
</comment>
<gene>
    <name evidence="8" type="ORF">SAMN04488503_1412</name>
</gene>
<name>A0A238ZCZ6_9BACT</name>
<dbReference type="SUPFAM" id="SSF51735">
    <property type="entry name" value="NAD(P)-binding Rossmann-fold domains"/>
    <property type="match status" value="1"/>
</dbReference>
<evidence type="ECO:0000256" key="6">
    <source>
        <dbReference type="RuleBase" id="RU364082"/>
    </source>
</evidence>
<evidence type="ECO:0000256" key="2">
    <source>
        <dbReference type="ARBA" id="ARBA00010944"/>
    </source>
</evidence>
<dbReference type="Pfam" id="PF04321">
    <property type="entry name" value="RmlD_sub_bind"/>
    <property type="match status" value="1"/>
</dbReference>
<keyword evidence="6" id="KW-0560">Oxidoreductase</keyword>
<reference evidence="8 9" key="1">
    <citation type="submission" date="2017-06" db="EMBL/GenBank/DDBJ databases">
        <authorList>
            <person name="Kim H.J."/>
            <person name="Triplett B.A."/>
        </authorList>
    </citation>
    <scope>NUCLEOTIDE SEQUENCE [LARGE SCALE GENOMIC DNA]</scope>
    <source>
        <strain evidence="8 9">DSM 13116</strain>
    </source>
</reference>
<evidence type="ECO:0000256" key="1">
    <source>
        <dbReference type="ARBA" id="ARBA00004781"/>
    </source>
</evidence>
<dbReference type="EC" id="1.1.1.133" evidence="3 6"/>
<dbReference type="PANTHER" id="PTHR10491">
    <property type="entry name" value="DTDP-4-DEHYDRORHAMNOSE REDUCTASE"/>
    <property type="match status" value="1"/>
</dbReference>
<keyword evidence="6" id="KW-0521">NADP</keyword>
<evidence type="ECO:0000313" key="8">
    <source>
        <dbReference type="EMBL" id="SNR80831.1"/>
    </source>
</evidence>
<accession>A0A238ZCZ6</accession>
<evidence type="ECO:0000256" key="3">
    <source>
        <dbReference type="ARBA" id="ARBA00012929"/>
    </source>
</evidence>
<dbReference type="InterPro" id="IPR005913">
    <property type="entry name" value="dTDP_dehydrorham_reduct"/>
</dbReference>
<dbReference type="InterPro" id="IPR029903">
    <property type="entry name" value="RmlD-like-bd"/>
</dbReference>
<comment type="catalytic activity">
    <reaction evidence="5">
        <text>dTDP-beta-L-rhamnose + NADP(+) = dTDP-4-dehydro-beta-L-rhamnose + NADPH + H(+)</text>
        <dbReference type="Rhea" id="RHEA:21796"/>
        <dbReference type="ChEBI" id="CHEBI:15378"/>
        <dbReference type="ChEBI" id="CHEBI:57510"/>
        <dbReference type="ChEBI" id="CHEBI:57783"/>
        <dbReference type="ChEBI" id="CHEBI:58349"/>
        <dbReference type="ChEBI" id="CHEBI:62830"/>
        <dbReference type="EC" id="1.1.1.133"/>
    </reaction>
</comment>
<dbReference type="Proteomes" id="UP000198324">
    <property type="component" value="Unassembled WGS sequence"/>
</dbReference>
<dbReference type="EMBL" id="FZOC01000002">
    <property type="protein sequence ID" value="SNR80831.1"/>
    <property type="molecule type" value="Genomic_DNA"/>
</dbReference>
<dbReference type="UniPathway" id="UPA00124"/>
<dbReference type="GO" id="GO:0019305">
    <property type="term" value="P:dTDP-rhamnose biosynthetic process"/>
    <property type="evidence" value="ECO:0007669"/>
    <property type="project" value="UniProtKB-UniPathway"/>
</dbReference>
<dbReference type="GO" id="GO:0008831">
    <property type="term" value="F:dTDP-4-dehydrorhamnose reductase activity"/>
    <property type="evidence" value="ECO:0007669"/>
    <property type="project" value="UniProtKB-EC"/>
</dbReference>
<dbReference type="AlphaFoldDB" id="A0A238ZCZ6"/>
<comment type="function">
    <text evidence="6">Catalyzes the reduction of dTDP-6-deoxy-L-lyxo-4-hexulose to yield dTDP-L-rhamnose.</text>
</comment>
<organism evidence="8 9">
    <name type="scientific">Humidesulfovibrio mexicanus</name>
    <dbReference type="NCBI Taxonomy" id="147047"/>
    <lineage>
        <taxon>Bacteria</taxon>
        <taxon>Pseudomonadati</taxon>
        <taxon>Thermodesulfobacteriota</taxon>
        <taxon>Desulfovibrionia</taxon>
        <taxon>Desulfovibrionales</taxon>
        <taxon>Desulfovibrionaceae</taxon>
        <taxon>Humidesulfovibrio</taxon>
    </lineage>
</organism>
<feature type="domain" description="RmlD-like substrate binding" evidence="7">
    <location>
        <begin position="8"/>
        <end position="294"/>
    </location>
</feature>
<evidence type="ECO:0000313" key="9">
    <source>
        <dbReference type="Proteomes" id="UP000198324"/>
    </source>
</evidence>
<evidence type="ECO:0000256" key="4">
    <source>
        <dbReference type="ARBA" id="ARBA00017099"/>
    </source>
</evidence>
<proteinExistence type="inferred from homology"/>
<dbReference type="OrthoDB" id="9803892at2"/>
<keyword evidence="9" id="KW-1185">Reference proteome</keyword>
<sequence>MSLPRIAIVFGGKNGLLGRALVAALTAAGVETIPVAASDVDYFDADALDEFLDRYDTVEDGQEDDDGSGLCLVNAVAYTQVDQAEDQAEEAYRLNAAFPALLGVLAEERGHRLLHFSTDFVFDGAKGAPYLPNDATNPLSVYGASKLAGEEALLALDIAGLLILRTAWLFGPGKNNFVKRMLELGSQRGELSVVDDQFGSPSYTPDLAALSVALVRAGAAGVLHAANSGRASWHELASAAVTLAERPCVVKPIPTSGYPTKAKRPPCSVLDLSDTVRLAGYSPRPWQEALAEYVPLALAELAAQAG</sequence>
<dbReference type="RefSeq" id="WP_089273114.1">
    <property type="nucleotide sequence ID" value="NZ_FZOC01000002.1"/>
</dbReference>
<comment type="pathway">
    <text evidence="1 6">Carbohydrate biosynthesis; dTDP-L-rhamnose biosynthesis.</text>
</comment>
<dbReference type="PANTHER" id="PTHR10491:SF4">
    <property type="entry name" value="METHIONINE ADENOSYLTRANSFERASE 2 SUBUNIT BETA"/>
    <property type="match status" value="1"/>
</dbReference>
<dbReference type="Gene3D" id="3.40.50.720">
    <property type="entry name" value="NAD(P)-binding Rossmann-like Domain"/>
    <property type="match status" value="1"/>
</dbReference>
<dbReference type="Gene3D" id="3.90.25.10">
    <property type="entry name" value="UDP-galactose 4-epimerase, domain 1"/>
    <property type="match status" value="1"/>
</dbReference>
<evidence type="ECO:0000256" key="5">
    <source>
        <dbReference type="ARBA" id="ARBA00048200"/>
    </source>
</evidence>
<dbReference type="InterPro" id="IPR036291">
    <property type="entry name" value="NAD(P)-bd_dom_sf"/>
</dbReference>
<protein>
    <recommendedName>
        <fullName evidence="4 6">dTDP-4-dehydrorhamnose reductase</fullName>
        <ecNumber evidence="3 6">1.1.1.133</ecNumber>
    </recommendedName>
</protein>
<dbReference type="NCBIfam" id="TIGR01214">
    <property type="entry name" value="rmlD"/>
    <property type="match status" value="1"/>
</dbReference>
<dbReference type="CDD" id="cd05254">
    <property type="entry name" value="dTDP_HR_like_SDR_e"/>
    <property type="match status" value="1"/>
</dbReference>